<reference evidence="2 3" key="1">
    <citation type="submission" date="2016-10" db="EMBL/GenBank/DDBJ databases">
        <authorList>
            <person name="de Groot N.N."/>
        </authorList>
    </citation>
    <scope>NUCLEOTIDE SEQUENCE [LARGE SCALE GENOMIC DNA]</scope>
    <source>
        <strain evidence="2 3">NP_1H</strain>
    </source>
</reference>
<dbReference type="Pfam" id="PF05258">
    <property type="entry name" value="DciA"/>
    <property type="match status" value="1"/>
</dbReference>
<dbReference type="PANTHER" id="PTHR36456:SF1">
    <property type="entry name" value="UPF0232 PROTEIN SCO3875"/>
    <property type="match status" value="1"/>
</dbReference>
<dbReference type="PANTHER" id="PTHR36456">
    <property type="entry name" value="UPF0232 PROTEIN SCO3875"/>
    <property type="match status" value="1"/>
</dbReference>
<feature type="region of interest" description="Disordered" evidence="1">
    <location>
        <begin position="178"/>
        <end position="197"/>
    </location>
</feature>
<proteinExistence type="predicted"/>
<accession>A0A1G8IV06</accession>
<dbReference type="RefSeq" id="WP_425425033.1">
    <property type="nucleotide sequence ID" value="NZ_FNDT01000007.1"/>
</dbReference>
<dbReference type="STRING" id="335973.SAMN04488693_107165"/>
<evidence type="ECO:0008006" key="4">
    <source>
        <dbReference type="Google" id="ProtNLM"/>
    </source>
</evidence>
<protein>
    <recommendedName>
        <fullName evidence="4">RNA-binding protein containing Zn ribbon</fullName>
    </recommendedName>
</protein>
<evidence type="ECO:0000256" key="1">
    <source>
        <dbReference type="SAM" id="MobiDB-lite"/>
    </source>
</evidence>
<dbReference type="Proteomes" id="UP000199258">
    <property type="component" value="Unassembled WGS sequence"/>
</dbReference>
<evidence type="ECO:0000313" key="2">
    <source>
        <dbReference type="EMBL" id="SDI22751.1"/>
    </source>
</evidence>
<dbReference type="InterPro" id="IPR007922">
    <property type="entry name" value="DciA-like"/>
</dbReference>
<sequence>MKYRPEERPAQQGTGPETNGGDGVIPPDAEKSVEQDAPGLLLNRLRNASAARGDLRAPAARRRRSGSGSGYSPVQASYSGRDPQGVGAVFGRLLSERGWNSPVAVGSVMARWAELVGPEIAAHCTPESFNETTVFVRCDSTAWATQLRLISPDLLRRFEHELGSGVVTAMKIVGPSAPSWRKGGRTVRGRGPRDTYG</sequence>
<dbReference type="EMBL" id="FNDT01000007">
    <property type="protein sequence ID" value="SDI22751.1"/>
    <property type="molecule type" value="Genomic_DNA"/>
</dbReference>
<keyword evidence="3" id="KW-1185">Reference proteome</keyword>
<name>A0A1G8IV06_9MICC</name>
<feature type="region of interest" description="Disordered" evidence="1">
    <location>
        <begin position="1"/>
        <end position="79"/>
    </location>
</feature>
<dbReference type="AlphaFoldDB" id="A0A1G8IV06"/>
<organism evidence="2 3">
    <name type="scientific">Arthrobacter subterraneus</name>
    <dbReference type="NCBI Taxonomy" id="335973"/>
    <lineage>
        <taxon>Bacteria</taxon>
        <taxon>Bacillati</taxon>
        <taxon>Actinomycetota</taxon>
        <taxon>Actinomycetes</taxon>
        <taxon>Micrococcales</taxon>
        <taxon>Micrococcaceae</taxon>
        <taxon>Arthrobacter</taxon>
    </lineage>
</organism>
<feature type="compositionally biased region" description="Low complexity" evidence="1">
    <location>
        <begin position="40"/>
        <end position="58"/>
    </location>
</feature>
<gene>
    <name evidence="2" type="ORF">SAMN04488693_107165</name>
</gene>
<evidence type="ECO:0000313" key="3">
    <source>
        <dbReference type="Proteomes" id="UP000199258"/>
    </source>
</evidence>